<protein>
    <submittedName>
        <fullName evidence="1">Uncharacterized protein</fullName>
    </submittedName>
</protein>
<comment type="caution">
    <text evidence="1">The sequence shown here is derived from an EMBL/GenBank/DDBJ whole genome shotgun (WGS) entry which is preliminary data.</text>
</comment>
<gene>
    <name evidence="1" type="ORF">EZS28_031182</name>
</gene>
<dbReference type="EMBL" id="SNRW01012875">
    <property type="protein sequence ID" value="KAA6373290.1"/>
    <property type="molecule type" value="Genomic_DNA"/>
</dbReference>
<dbReference type="AlphaFoldDB" id="A0A5J4UT14"/>
<dbReference type="Proteomes" id="UP000324800">
    <property type="component" value="Unassembled WGS sequence"/>
</dbReference>
<sequence>MPLGAGQDIGPGHPQACKFKRFLHISPLIHISNAGNSSFMRAFHSNSSIAAYKCPLSLTVTKFALQNAERFLDGVVTAS</sequence>
<name>A0A5J4UT14_9EUKA</name>
<accession>A0A5J4UT14</accession>
<feature type="non-terminal residue" evidence="1">
    <location>
        <position position="79"/>
    </location>
</feature>
<evidence type="ECO:0000313" key="2">
    <source>
        <dbReference type="Proteomes" id="UP000324800"/>
    </source>
</evidence>
<proteinExistence type="predicted"/>
<organism evidence="1 2">
    <name type="scientific">Streblomastix strix</name>
    <dbReference type="NCBI Taxonomy" id="222440"/>
    <lineage>
        <taxon>Eukaryota</taxon>
        <taxon>Metamonada</taxon>
        <taxon>Preaxostyla</taxon>
        <taxon>Oxymonadida</taxon>
        <taxon>Streblomastigidae</taxon>
        <taxon>Streblomastix</taxon>
    </lineage>
</organism>
<reference evidence="1 2" key="1">
    <citation type="submission" date="2019-03" db="EMBL/GenBank/DDBJ databases">
        <title>Single cell metagenomics reveals metabolic interactions within the superorganism composed of flagellate Streblomastix strix and complex community of Bacteroidetes bacteria on its surface.</title>
        <authorList>
            <person name="Treitli S.C."/>
            <person name="Kolisko M."/>
            <person name="Husnik F."/>
            <person name="Keeling P."/>
            <person name="Hampl V."/>
        </authorList>
    </citation>
    <scope>NUCLEOTIDE SEQUENCE [LARGE SCALE GENOMIC DNA]</scope>
    <source>
        <strain evidence="1">ST1C</strain>
    </source>
</reference>
<evidence type="ECO:0000313" key="1">
    <source>
        <dbReference type="EMBL" id="KAA6373290.1"/>
    </source>
</evidence>